<protein>
    <submittedName>
        <fullName evidence="1 2">Uncharacterized protein</fullName>
    </submittedName>
</protein>
<dbReference type="HOGENOM" id="CLU_3127396_0_0_1"/>
<evidence type="ECO:0000313" key="3">
    <source>
        <dbReference type="Proteomes" id="UP000002051"/>
    </source>
</evidence>
<name>A0A072U4D0_MEDTR</name>
<evidence type="ECO:0000313" key="1">
    <source>
        <dbReference type="EMBL" id="KEH24216.1"/>
    </source>
</evidence>
<sequence>MIDGRSLQNLGVKQRSGSLVATSYRNTSVNELITSSSFVKLTNMDEEKWN</sequence>
<dbReference type="Proteomes" id="UP000002051">
    <property type="component" value="Unassembled WGS sequence"/>
</dbReference>
<dbReference type="EnsemblPlants" id="KEH24216">
    <property type="protein sequence ID" value="KEH24216"/>
    <property type="gene ID" value="MTR_7g105910"/>
</dbReference>
<keyword evidence="3" id="KW-1185">Reference proteome</keyword>
<dbReference type="AlphaFoldDB" id="A0A072U4D0"/>
<reference evidence="2" key="3">
    <citation type="submission" date="2015-04" db="UniProtKB">
        <authorList>
            <consortium name="EnsemblPlants"/>
        </authorList>
    </citation>
    <scope>IDENTIFICATION</scope>
    <source>
        <strain evidence="2">cv. Jemalong A17</strain>
    </source>
</reference>
<proteinExistence type="predicted"/>
<reference evidence="1 3" key="2">
    <citation type="journal article" date="2014" name="BMC Genomics">
        <title>An improved genome release (version Mt4.0) for the model legume Medicago truncatula.</title>
        <authorList>
            <person name="Tang H."/>
            <person name="Krishnakumar V."/>
            <person name="Bidwell S."/>
            <person name="Rosen B."/>
            <person name="Chan A."/>
            <person name="Zhou S."/>
            <person name="Gentzbittel L."/>
            <person name="Childs K.L."/>
            <person name="Yandell M."/>
            <person name="Gundlach H."/>
            <person name="Mayer K.F."/>
            <person name="Schwartz D.C."/>
            <person name="Town C.D."/>
        </authorList>
    </citation>
    <scope>GENOME REANNOTATION</scope>
    <source>
        <strain evidence="1">A17</strain>
        <strain evidence="2 3">cv. Jemalong A17</strain>
    </source>
</reference>
<dbReference type="EMBL" id="CM001223">
    <property type="protein sequence ID" value="KEH24216.1"/>
    <property type="molecule type" value="Genomic_DNA"/>
</dbReference>
<reference evidence="1 3" key="1">
    <citation type="journal article" date="2011" name="Nature">
        <title>The Medicago genome provides insight into the evolution of rhizobial symbioses.</title>
        <authorList>
            <person name="Young N.D."/>
            <person name="Debelle F."/>
            <person name="Oldroyd G.E."/>
            <person name="Geurts R."/>
            <person name="Cannon S.B."/>
            <person name="Udvardi M.K."/>
            <person name="Benedito V.A."/>
            <person name="Mayer K.F."/>
            <person name="Gouzy J."/>
            <person name="Schoof H."/>
            <person name="Van de Peer Y."/>
            <person name="Proost S."/>
            <person name="Cook D.R."/>
            <person name="Meyers B.C."/>
            <person name="Spannagl M."/>
            <person name="Cheung F."/>
            <person name="De Mita S."/>
            <person name="Krishnakumar V."/>
            <person name="Gundlach H."/>
            <person name="Zhou S."/>
            <person name="Mudge J."/>
            <person name="Bharti A.K."/>
            <person name="Murray J.D."/>
            <person name="Naoumkina M.A."/>
            <person name="Rosen B."/>
            <person name="Silverstein K.A."/>
            <person name="Tang H."/>
            <person name="Rombauts S."/>
            <person name="Zhao P.X."/>
            <person name="Zhou P."/>
            <person name="Barbe V."/>
            <person name="Bardou P."/>
            <person name="Bechner M."/>
            <person name="Bellec A."/>
            <person name="Berger A."/>
            <person name="Berges H."/>
            <person name="Bidwell S."/>
            <person name="Bisseling T."/>
            <person name="Choisne N."/>
            <person name="Couloux A."/>
            <person name="Denny R."/>
            <person name="Deshpande S."/>
            <person name="Dai X."/>
            <person name="Doyle J.J."/>
            <person name="Dudez A.M."/>
            <person name="Farmer A.D."/>
            <person name="Fouteau S."/>
            <person name="Franken C."/>
            <person name="Gibelin C."/>
            <person name="Gish J."/>
            <person name="Goldstein S."/>
            <person name="Gonzalez A.J."/>
            <person name="Green P.J."/>
            <person name="Hallab A."/>
            <person name="Hartog M."/>
            <person name="Hua A."/>
            <person name="Humphray S.J."/>
            <person name="Jeong D.H."/>
            <person name="Jing Y."/>
            <person name="Jocker A."/>
            <person name="Kenton S.M."/>
            <person name="Kim D.J."/>
            <person name="Klee K."/>
            <person name="Lai H."/>
            <person name="Lang C."/>
            <person name="Lin S."/>
            <person name="Macmil S.L."/>
            <person name="Magdelenat G."/>
            <person name="Matthews L."/>
            <person name="McCorrison J."/>
            <person name="Monaghan E.L."/>
            <person name="Mun J.H."/>
            <person name="Najar F.Z."/>
            <person name="Nicholson C."/>
            <person name="Noirot C."/>
            <person name="O'Bleness M."/>
            <person name="Paule C.R."/>
            <person name="Poulain J."/>
            <person name="Prion F."/>
            <person name="Qin B."/>
            <person name="Qu C."/>
            <person name="Retzel E.F."/>
            <person name="Riddle C."/>
            <person name="Sallet E."/>
            <person name="Samain S."/>
            <person name="Samson N."/>
            <person name="Sanders I."/>
            <person name="Saurat O."/>
            <person name="Scarpelli C."/>
            <person name="Schiex T."/>
            <person name="Segurens B."/>
            <person name="Severin A.J."/>
            <person name="Sherrier D.J."/>
            <person name="Shi R."/>
            <person name="Sims S."/>
            <person name="Singer S.R."/>
            <person name="Sinharoy S."/>
            <person name="Sterck L."/>
            <person name="Viollet A."/>
            <person name="Wang B.B."/>
            <person name="Wang K."/>
            <person name="Wang M."/>
            <person name="Wang X."/>
            <person name="Warfsmann J."/>
            <person name="Weissenbach J."/>
            <person name="White D.D."/>
            <person name="White J.D."/>
            <person name="Wiley G.B."/>
            <person name="Wincker P."/>
            <person name="Xing Y."/>
            <person name="Yang L."/>
            <person name="Yao Z."/>
            <person name="Ying F."/>
            <person name="Zhai J."/>
            <person name="Zhou L."/>
            <person name="Zuber A."/>
            <person name="Denarie J."/>
            <person name="Dixon R.A."/>
            <person name="May G.D."/>
            <person name="Schwartz D.C."/>
            <person name="Rogers J."/>
            <person name="Quetier F."/>
            <person name="Town C.D."/>
            <person name="Roe B.A."/>
        </authorList>
    </citation>
    <scope>NUCLEOTIDE SEQUENCE [LARGE SCALE GENOMIC DNA]</scope>
    <source>
        <strain evidence="1">A17</strain>
        <strain evidence="2 3">cv. Jemalong A17</strain>
    </source>
</reference>
<gene>
    <name evidence="1" type="ordered locus">MTR_7g105910</name>
</gene>
<accession>A0A072U4D0</accession>
<organism evidence="1 3">
    <name type="scientific">Medicago truncatula</name>
    <name type="common">Barrel medic</name>
    <name type="synonym">Medicago tribuloides</name>
    <dbReference type="NCBI Taxonomy" id="3880"/>
    <lineage>
        <taxon>Eukaryota</taxon>
        <taxon>Viridiplantae</taxon>
        <taxon>Streptophyta</taxon>
        <taxon>Embryophyta</taxon>
        <taxon>Tracheophyta</taxon>
        <taxon>Spermatophyta</taxon>
        <taxon>Magnoliopsida</taxon>
        <taxon>eudicotyledons</taxon>
        <taxon>Gunneridae</taxon>
        <taxon>Pentapetalae</taxon>
        <taxon>rosids</taxon>
        <taxon>fabids</taxon>
        <taxon>Fabales</taxon>
        <taxon>Fabaceae</taxon>
        <taxon>Papilionoideae</taxon>
        <taxon>50 kb inversion clade</taxon>
        <taxon>NPAAA clade</taxon>
        <taxon>Hologalegina</taxon>
        <taxon>IRL clade</taxon>
        <taxon>Trifolieae</taxon>
        <taxon>Medicago</taxon>
    </lineage>
</organism>
<evidence type="ECO:0000313" key="2">
    <source>
        <dbReference type="EnsemblPlants" id="KEH24216"/>
    </source>
</evidence>